<accession>A0A2R7Y2V3</accession>
<organism evidence="1 2">
    <name type="scientific">Candidatus Terraquivivens tikiterensis</name>
    <dbReference type="NCBI Taxonomy" id="1980982"/>
    <lineage>
        <taxon>Archaea</taxon>
        <taxon>Nitrososphaerota</taxon>
        <taxon>Candidatus Wolframiiraptoraceae</taxon>
        <taxon>Candidatus Terraquivivens</taxon>
    </lineage>
</organism>
<evidence type="ECO:0000313" key="1">
    <source>
        <dbReference type="EMBL" id="PUA31142.1"/>
    </source>
</evidence>
<sequence>MYRAGIRELEASYKKLSSWYYNLARSLVWNIMRAFIDTYSPSRVVRLLSSPLCFDLLTVATGLDELGSGSTTVLGAILKDVLTPADGIAILGGKNLTRFNVPNELDAVAAELGLTGEEVERLKYCSRMVAKVDDAAIQDGFRLYHHMMAISYDGLWAVVQQGINPITSRVRRYHWFSGKVRSFVEEPHEGIVSQERSRLVLDMTARESSEARRASIELIVYDFKKLRHVYDVARKRTQTNLSLWFDSPRVESFIELPLKMNWKLIKNIGLNPPSDYEGLLAIKGVGPETVRFLAFGCRWLYGIVPSMEDPAFVLDDRSAYVPSKEEVKIMSDVVSIIDASSLSAELKNRVLYKVNAWLGRMGSELNA</sequence>
<dbReference type="Pfam" id="PF05559">
    <property type="entry name" value="DUF763"/>
    <property type="match status" value="1"/>
</dbReference>
<proteinExistence type="predicted"/>
<dbReference type="PANTHER" id="PTHR38597:SF1">
    <property type="entry name" value="BLL3834 PROTEIN"/>
    <property type="match status" value="1"/>
</dbReference>
<comment type="caution">
    <text evidence="1">The sequence shown here is derived from an EMBL/GenBank/DDBJ whole genome shotgun (WGS) entry which is preliminary data.</text>
</comment>
<protein>
    <recommendedName>
        <fullName evidence="3">DUF763 domain-containing protein</fullName>
    </recommendedName>
</protein>
<dbReference type="PANTHER" id="PTHR38597">
    <property type="entry name" value="BLL3834 PROTEIN"/>
    <property type="match status" value="1"/>
</dbReference>
<dbReference type="InterPro" id="IPR008482">
    <property type="entry name" value="DUF763"/>
</dbReference>
<evidence type="ECO:0008006" key="3">
    <source>
        <dbReference type="Google" id="ProtNLM"/>
    </source>
</evidence>
<reference evidence="1 2" key="1">
    <citation type="submission" date="2017-04" db="EMBL/GenBank/DDBJ databases">
        <title>Draft Aigarchaeota genome from a New Zealand hot spring.</title>
        <authorList>
            <person name="Reysenbach A.-L."/>
            <person name="Donaho J.A."/>
            <person name="Gerhart J."/>
            <person name="Kelley J.F."/>
            <person name="Kouba K."/>
            <person name="Podar M."/>
            <person name="Stott M."/>
        </authorList>
    </citation>
    <scope>NUCLEOTIDE SEQUENCE [LARGE SCALE GENOMIC DNA]</scope>
    <source>
        <strain evidence="1">NZ13_MG1</strain>
    </source>
</reference>
<name>A0A2R7Y2V3_9ARCH</name>
<gene>
    <name evidence="1" type="ORF">B9J98_07560</name>
</gene>
<dbReference type="AlphaFoldDB" id="A0A2R7Y2V3"/>
<evidence type="ECO:0000313" key="2">
    <source>
        <dbReference type="Proteomes" id="UP000244066"/>
    </source>
</evidence>
<dbReference type="Proteomes" id="UP000244066">
    <property type="component" value="Unassembled WGS sequence"/>
</dbReference>
<dbReference type="EMBL" id="NDWU01000025">
    <property type="protein sequence ID" value="PUA31142.1"/>
    <property type="molecule type" value="Genomic_DNA"/>
</dbReference>